<dbReference type="CDD" id="cd01374">
    <property type="entry name" value="KISc_CENP_E"/>
    <property type="match status" value="1"/>
</dbReference>
<dbReference type="InterPro" id="IPR021881">
    <property type="entry name" value="NACK_C"/>
</dbReference>
<evidence type="ECO:0000313" key="11">
    <source>
        <dbReference type="EMBL" id="KAK4274817.1"/>
    </source>
</evidence>
<comment type="caution">
    <text evidence="11">The sequence shown here is derived from an EMBL/GenBank/DDBJ whole genome shotgun (WGS) entry which is preliminary data.</text>
</comment>
<dbReference type="PROSITE" id="PS00411">
    <property type="entry name" value="KINESIN_MOTOR_1"/>
    <property type="match status" value="1"/>
</dbReference>
<feature type="region of interest" description="Disordered" evidence="9">
    <location>
        <begin position="427"/>
        <end position="492"/>
    </location>
</feature>
<evidence type="ECO:0000256" key="5">
    <source>
        <dbReference type="ARBA" id="ARBA00023054"/>
    </source>
</evidence>
<dbReference type="Pfam" id="PF00225">
    <property type="entry name" value="Kinesin"/>
    <property type="match status" value="1"/>
</dbReference>
<dbReference type="InterPro" id="IPR027417">
    <property type="entry name" value="P-loop_NTPase"/>
</dbReference>
<feature type="binding site" evidence="7">
    <location>
        <begin position="99"/>
        <end position="106"/>
    </location>
    <ligand>
        <name>ATP</name>
        <dbReference type="ChEBI" id="CHEBI:30616"/>
    </ligand>
</feature>
<sequence length="1031" mass="117163">MRETPRSNGHEERILVSVRLRPLNQKEKARNDVSEWECISPNAIRCKNTLPESSSSFDAYTFDNVFGDDCSTQQIYEAAVKQVALSVLSGINSSVFAYGQTSSGKTYTMTGITEHAVRDIYDYIETNQDKEFVLKFSAMEIYNENVRDLLGADNTPLRLLDDPRKGTIVEKLKEEVLTGRSHLQRLLSICAAQRTTQETTMNETSSRSHQILRLTIEGSPRHGVGTRRSGILVASVYFVDLAGSERASQALTKGTRLREGGHINRSLLALGTVIRKLSKERNGHIPYRDSKLTRILQNSLGGNARTAIICTISPTRNHVEQSKNTLFFAGCAKQVTTHAQVNVVMSDKILVKQLEKELARMENELRTLAPNTVMLKEKELQIEQMNKVIKELIRERDTFQSHVENLLQSVGKDQLPSVHKDMASECSGFTKNLHPDTDLRTGNISEDSNEPRRTESRLNKDLPQQPENPDDKFLLDGNTPEFSGPDPCPDPEYGDNCKEVHCIEDHKVDVNLLISASEDIGGKSPRRLIKNGDAKSSKEDDELIDEIIDYNRDVLQQKIEDLQRTIDRLGNYTEKFNKPSESYILASSSLQVTRNNSCRSIVAATPHLQFEQVDQEIKTHSQSGKLECEDMLSPQLDQPDHKIASPSKFNKPDKEPAPIILPTRFKRPEDETVTSPAKVEKDNSTSSPYFHDKLSERKFQAKGKSSKEHFLAHQMDPLDEVESVMDSDTEDTASVLNFVVKINERPKITTRLKDFDDLMARSMTSSYNEMGVAKLINFQGVRGALLASKFERQQRYMVELWDACNVPLVHRSYYFLIIIGELWDPMYLDIELRRLFFLKEKFSAGAPMIEDSQSLTPGLSRMALDRERKMLSKKVHKKLSRKERQKLYLNWGIDLKSRHRSIQLAWRLWTNTKDMDHLRESAMLIAKLIGLMESHEAQKKSFAHDFFALFKSRKSLSLGVHYDVAQDDSSSSLRRIGKNSKPILSSHVGVSILTSSSRGLWFSRARPPLPRWRSLRPSSDSLPLLRKILCR</sequence>
<feature type="compositionally biased region" description="Basic and acidic residues" evidence="9">
    <location>
        <begin position="449"/>
        <end position="460"/>
    </location>
</feature>
<evidence type="ECO:0000256" key="3">
    <source>
        <dbReference type="ARBA" id="ARBA00022741"/>
    </source>
</evidence>
<evidence type="ECO:0000256" key="4">
    <source>
        <dbReference type="ARBA" id="ARBA00022840"/>
    </source>
</evidence>
<dbReference type="GO" id="GO:0005874">
    <property type="term" value="C:microtubule"/>
    <property type="evidence" value="ECO:0007669"/>
    <property type="project" value="UniProtKB-KW"/>
</dbReference>
<dbReference type="InterPro" id="IPR001752">
    <property type="entry name" value="Kinesin_motor_dom"/>
</dbReference>
<dbReference type="InterPro" id="IPR027640">
    <property type="entry name" value="Kinesin-like_fam"/>
</dbReference>
<dbReference type="PANTHER" id="PTHR47968">
    <property type="entry name" value="CENTROMERE PROTEIN E"/>
    <property type="match status" value="1"/>
</dbReference>
<dbReference type="Gene3D" id="3.40.850.10">
    <property type="entry name" value="Kinesin motor domain"/>
    <property type="match status" value="1"/>
</dbReference>
<evidence type="ECO:0000313" key="12">
    <source>
        <dbReference type="Proteomes" id="UP001293593"/>
    </source>
</evidence>
<evidence type="ECO:0000256" key="1">
    <source>
        <dbReference type="ARBA" id="ARBA00007310"/>
    </source>
</evidence>
<dbReference type="Pfam" id="PF11995">
    <property type="entry name" value="DUF3490"/>
    <property type="match status" value="1"/>
</dbReference>
<dbReference type="Proteomes" id="UP001293593">
    <property type="component" value="Unassembled WGS sequence"/>
</dbReference>
<organism evidence="11 12">
    <name type="scientific">Acacia crassicarpa</name>
    <name type="common">northern wattle</name>
    <dbReference type="NCBI Taxonomy" id="499986"/>
    <lineage>
        <taxon>Eukaryota</taxon>
        <taxon>Viridiplantae</taxon>
        <taxon>Streptophyta</taxon>
        <taxon>Embryophyta</taxon>
        <taxon>Tracheophyta</taxon>
        <taxon>Spermatophyta</taxon>
        <taxon>Magnoliopsida</taxon>
        <taxon>eudicotyledons</taxon>
        <taxon>Gunneridae</taxon>
        <taxon>Pentapetalae</taxon>
        <taxon>rosids</taxon>
        <taxon>fabids</taxon>
        <taxon>Fabales</taxon>
        <taxon>Fabaceae</taxon>
        <taxon>Caesalpinioideae</taxon>
        <taxon>mimosoid clade</taxon>
        <taxon>Acacieae</taxon>
        <taxon>Acacia</taxon>
    </lineage>
</organism>
<dbReference type="AlphaFoldDB" id="A0AAE1JUT1"/>
<keyword evidence="2" id="KW-0493">Microtubule</keyword>
<dbReference type="FunFam" id="3.40.850.10:FF:000016">
    <property type="entry name" value="Kinesin-like protein"/>
    <property type="match status" value="1"/>
</dbReference>
<keyword evidence="6 7" id="KW-0505">Motor protein</keyword>
<evidence type="ECO:0000259" key="10">
    <source>
        <dbReference type="PROSITE" id="PS50067"/>
    </source>
</evidence>
<dbReference type="PANTHER" id="PTHR47968:SF61">
    <property type="entry name" value="ATP-BINDING MICROTUBULE MOTOR FAMILY PROTEIN"/>
    <property type="match status" value="1"/>
</dbReference>
<dbReference type="InterPro" id="IPR036961">
    <property type="entry name" value="Kinesin_motor_dom_sf"/>
</dbReference>
<dbReference type="SMART" id="SM00129">
    <property type="entry name" value="KISc"/>
    <property type="match status" value="1"/>
</dbReference>
<dbReference type="InterPro" id="IPR019821">
    <property type="entry name" value="Kinesin_motor_CS"/>
</dbReference>
<dbReference type="PROSITE" id="PS50067">
    <property type="entry name" value="KINESIN_MOTOR_2"/>
    <property type="match status" value="1"/>
</dbReference>
<reference evidence="11" key="1">
    <citation type="submission" date="2023-10" db="EMBL/GenBank/DDBJ databases">
        <title>Chromosome-level genome of the transformable northern wattle, Acacia crassicarpa.</title>
        <authorList>
            <person name="Massaro I."/>
            <person name="Sinha N.R."/>
            <person name="Poethig S."/>
            <person name="Leichty A.R."/>
        </authorList>
    </citation>
    <scope>NUCLEOTIDE SEQUENCE</scope>
    <source>
        <strain evidence="11">Acra3RX</strain>
        <tissue evidence="11">Leaf</tissue>
    </source>
</reference>
<gene>
    <name evidence="11" type="ORF">QN277_017989</name>
</gene>
<evidence type="ECO:0000256" key="2">
    <source>
        <dbReference type="ARBA" id="ARBA00022701"/>
    </source>
</evidence>
<accession>A0AAE1JUT1</accession>
<evidence type="ECO:0000256" key="7">
    <source>
        <dbReference type="PROSITE-ProRule" id="PRU00283"/>
    </source>
</evidence>
<keyword evidence="3 7" id="KW-0547">Nucleotide-binding</keyword>
<feature type="domain" description="Kinesin motor" evidence="10">
    <location>
        <begin position="13"/>
        <end position="335"/>
    </location>
</feature>
<evidence type="ECO:0000256" key="8">
    <source>
        <dbReference type="SAM" id="Coils"/>
    </source>
</evidence>
<dbReference type="GO" id="GO:0007018">
    <property type="term" value="P:microtubule-based movement"/>
    <property type="evidence" value="ECO:0007669"/>
    <property type="project" value="InterPro"/>
</dbReference>
<dbReference type="GO" id="GO:0003777">
    <property type="term" value="F:microtubule motor activity"/>
    <property type="evidence" value="ECO:0007669"/>
    <property type="project" value="InterPro"/>
</dbReference>
<dbReference type="SUPFAM" id="SSF52540">
    <property type="entry name" value="P-loop containing nucleoside triphosphate hydrolases"/>
    <property type="match status" value="1"/>
</dbReference>
<feature type="coiled-coil region" evidence="8">
    <location>
        <begin position="344"/>
        <end position="409"/>
    </location>
</feature>
<dbReference type="GO" id="GO:0008017">
    <property type="term" value="F:microtubule binding"/>
    <property type="evidence" value="ECO:0007669"/>
    <property type="project" value="InterPro"/>
</dbReference>
<protein>
    <recommendedName>
        <fullName evidence="10">Kinesin motor domain-containing protein</fullName>
    </recommendedName>
</protein>
<feature type="region of interest" description="Disordered" evidence="9">
    <location>
        <begin position="636"/>
        <end position="690"/>
    </location>
</feature>
<proteinExistence type="inferred from homology"/>
<dbReference type="PRINTS" id="PR00380">
    <property type="entry name" value="KINESINHEAVY"/>
</dbReference>
<dbReference type="GO" id="GO:0005524">
    <property type="term" value="F:ATP binding"/>
    <property type="evidence" value="ECO:0007669"/>
    <property type="project" value="UniProtKB-UniRule"/>
</dbReference>
<name>A0AAE1JUT1_9FABA</name>
<keyword evidence="5 8" id="KW-0175">Coiled coil</keyword>
<evidence type="ECO:0000256" key="9">
    <source>
        <dbReference type="SAM" id="MobiDB-lite"/>
    </source>
</evidence>
<keyword evidence="12" id="KW-1185">Reference proteome</keyword>
<dbReference type="EMBL" id="JAWXYG010000004">
    <property type="protein sequence ID" value="KAK4274817.1"/>
    <property type="molecule type" value="Genomic_DNA"/>
</dbReference>
<evidence type="ECO:0000256" key="6">
    <source>
        <dbReference type="ARBA" id="ARBA00023175"/>
    </source>
</evidence>
<keyword evidence="4 7" id="KW-0067">ATP-binding</keyword>
<comment type="similarity">
    <text evidence="1">Belongs to the TRAFAC class myosin-kinesin ATPase superfamily. Kinesin family. KIN-7 subfamily.</text>
</comment>